<dbReference type="InterPro" id="IPR051908">
    <property type="entry name" value="Ribosomal_N-acetyltransferase"/>
</dbReference>
<evidence type="ECO:0000313" key="4">
    <source>
        <dbReference type="Proteomes" id="UP001595767"/>
    </source>
</evidence>
<dbReference type="RefSeq" id="WP_378553770.1">
    <property type="nucleotide sequence ID" value="NZ_JBHSBA010000015.1"/>
</dbReference>
<keyword evidence="3" id="KW-0808">Transferase</keyword>
<dbReference type="PROSITE" id="PS51186">
    <property type="entry name" value="GNAT"/>
    <property type="match status" value="2"/>
</dbReference>
<organism evidence="3 4">
    <name type="scientific">Nocardia rhizosphaerae</name>
    <dbReference type="NCBI Taxonomy" id="1691571"/>
    <lineage>
        <taxon>Bacteria</taxon>
        <taxon>Bacillati</taxon>
        <taxon>Actinomycetota</taxon>
        <taxon>Actinomycetes</taxon>
        <taxon>Mycobacteriales</taxon>
        <taxon>Nocardiaceae</taxon>
        <taxon>Nocardia</taxon>
    </lineage>
</organism>
<protein>
    <submittedName>
        <fullName evidence="3">GNAT family N-acetyltransferase</fullName>
        <ecNumber evidence="3">2.3.-.-</ecNumber>
    </submittedName>
</protein>
<dbReference type="Gene3D" id="3.40.630.30">
    <property type="match status" value="2"/>
</dbReference>
<proteinExistence type="predicted"/>
<dbReference type="EMBL" id="JBHSBA010000015">
    <property type="protein sequence ID" value="MFC4128045.1"/>
    <property type="molecule type" value="Genomic_DNA"/>
</dbReference>
<name>A0ABV8LCS7_9NOCA</name>
<keyword evidence="3" id="KW-0012">Acyltransferase</keyword>
<dbReference type="Pfam" id="PF13302">
    <property type="entry name" value="Acetyltransf_3"/>
    <property type="match status" value="1"/>
</dbReference>
<feature type="region of interest" description="Disordered" evidence="1">
    <location>
        <begin position="398"/>
        <end position="417"/>
    </location>
</feature>
<dbReference type="PANTHER" id="PTHR43441">
    <property type="entry name" value="RIBOSOMAL-PROTEIN-SERINE ACETYLTRANSFERASE"/>
    <property type="match status" value="1"/>
</dbReference>
<evidence type="ECO:0000256" key="1">
    <source>
        <dbReference type="SAM" id="MobiDB-lite"/>
    </source>
</evidence>
<sequence length="417" mass="45869">MSIWTSEASTTDPSRLVFGPVRHGDAVVRLRPPRLSDFARWREIRLRDRAHIEPYWASSPLAWEQRHTPRLWARECLVARAAMRAGRRYSGVVEIDGQFAGQVDYTVVDPVSATAEVSAWIESDAAGRGLMGLALFLVCDTMFGTHGITRLLAPVSTENRAAQRCLAGLGFRHQATMALAYDAGGARKDHALWAMTPADLATDRLPPLIPADAHRPTPAAAARAVSRRVLALAATRLWVWRLRERLRRYRPTRPVSLPVPDQPNTVVRTLTSADRESWLRYAPSVCEPSGRGAWYRARWHARFGLHSPTGLRLVLEVDGSVAGEIRLYDSPLPCQATGLYTWADPDRVDAGLWAAAVRAVVDHGFGALGVRRFAAEVPVDAPAAKVLDAAGFHHEGVLTGHRGPSGHTTDHDLWGLT</sequence>
<gene>
    <name evidence="3" type="ORF">ACFOW8_24265</name>
</gene>
<dbReference type="EC" id="2.3.-.-" evidence="3"/>
<evidence type="ECO:0000259" key="2">
    <source>
        <dbReference type="PROSITE" id="PS51186"/>
    </source>
</evidence>
<feature type="domain" description="N-acetyltransferase" evidence="2">
    <location>
        <begin position="28"/>
        <end position="199"/>
    </location>
</feature>
<reference evidence="4" key="1">
    <citation type="journal article" date="2019" name="Int. J. Syst. Evol. Microbiol.">
        <title>The Global Catalogue of Microorganisms (GCM) 10K type strain sequencing project: providing services to taxonomists for standard genome sequencing and annotation.</title>
        <authorList>
            <consortium name="The Broad Institute Genomics Platform"/>
            <consortium name="The Broad Institute Genome Sequencing Center for Infectious Disease"/>
            <person name="Wu L."/>
            <person name="Ma J."/>
        </authorList>
    </citation>
    <scope>NUCLEOTIDE SEQUENCE [LARGE SCALE GENOMIC DNA]</scope>
    <source>
        <strain evidence="4">CGMCC 4.7204</strain>
    </source>
</reference>
<keyword evidence="4" id="KW-1185">Reference proteome</keyword>
<evidence type="ECO:0000313" key="3">
    <source>
        <dbReference type="EMBL" id="MFC4128045.1"/>
    </source>
</evidence>
<dbReference type="SUPFAM" id="SSF55729">
    <property type="entry name" value="Acyl-CoA N-acyltransferases (Nat)"/>
    <property type="match status" value="2"/>
</dbReference>
<comment type="caution">
    <text evidence="3">The sequence shown here is derived from an EMBL/GenBank/DDBJ whole genome shotgun (WGS) entry which is preliminary data.</text>
</comment>
<dbReference type="InterPro" id="IPR000182">
    <property type="entry name" value="GNAT_dom"/>
</dbReference>
<dbReference type="InterPro" id="IPR016181">
    <property type="entry name" value="Acyl_CoA_acyltransferase"/>
</dbReference>
<dbReference type="GO" id="GO:0016746">
    <property type="term" value="F:acyltransferase activity"/>
    <property type="evidence" value="ECO:0007669"/>
    <property type="project" value="UniProtKB-KW"/>
</dbReference>
<feature type="compositionally biased region" description="Basic and acidic residues" evidence="1">
    <location>
        <begin position="408"/>
        <end position="417"/>
    </location>
</feature>
<dbReference type="Proteomes" id="UP001595767">
    <property type="component" value="Unassembled WGS sequence"/>
</dbReference>
<accession>A0ABV8LCS7</accession>
<feature type="domain" description="N-acetyltransferase" evidence="2">
    <location>
        <begin position="265"/>
        <end position="417"/>
    </location>
</feature>
<dbReference type="PANTHER" id="PTHR43441:SF10">
    <property type="entry name" value="ACETYLTRANSFERASE"/>
    <property type="match status" value="1"/>
</dbReference>